<evidence type="ECO:0000256" key="2">
    <source>
        <dbReference type="SAM" id="MobiDB-lite"/>
    </source>
</evidence>
<evidence type="ECO:0000256" key="1">
    <source>
        <dbReference type="SAM" id="Coils"/>
    </source>
</evidence>
<dbReference type="eggNOG" id="ENOG502QX71">
    <property type="taxonomic scope" value="Eukaryota"/>
</dbReference>
<accession>B8CFI2</accession>
<feature type="region of interest" description="Disordered" evidence="2">
    <location>
        <begin position="121"/>
        <end position="206"/>
    </location>
</feature>
<proteinExistence type="predicted"/>
<organism evidence="3 4">
    <name type="scientific">Thalassiosira pseudonana</name>
    <name type="common">Marine diatom</name>
    <name type="synonym">Cyclotella nana</name>
    <dbReference type="NCBI Taxonomy" id="35128"/>
    <lineage>
        <taxon>Eukaryota</taxon>
        <taxon>Sar</taxon>
        <taxon>Stramenopiles</taxon>
        <taxon>Ochrophyta</taxon>
        <taxon>Bacillariophyta</taxon>
        <taxon>Coscinodiscophyceae</taxon>
        <taxon>Thalassiosirophycidae</taxon>
        <taxon>Thalassiosirales</taxon>
        <taxon>Thalassiosiraceae</taxon>
        <taxon>Thalassiosira</taxon>
    </lineage>
</organism>
<sequence>MSKSSSANTEELELLKQRLEHDTTQRQSLLNEMQRHSQASSGVVQALVSANDAMGREMDVLKRRLGALEVQQGSQQGNSFVAVANNEGASATAPTAMAVGGSTIVRGGEDAASDVAVTRRPPPALRLPFTGSDDAVGGRGEAAAHGGEIFPPMRTVKFLGHGSPRNEVDQQQQRQQSNANSLMISQSDVDDDSSNDSDSTSSSEEPLAFEGWARVFFQARHHLSATQVVTSATTTTSQDTYLYVSMNSTSNTLFISNTTDRRKPPLIDPPISLKYFYALKVPGSHSGAALFLKNDSRRLRKYIFRFEFINRAVHQPPQRYIQFIRSGNAAKKSMRGMNKMKNALEQTLGGKEERKEHMKENKKRAQDAFAAHLGTLDELLRECDDLADRFVKCVNDKNAEVEEEEYNRSLSGSGGVGTAMRKRTRPPPPYWGSGFNRPNTLEEGEDVDSESDCSEEEDEMYYDDDNDDETFFDKVQVSTEQTLETLFRHIVK</sequence>
<dbReference type="KEGG" id="tps:THAPSDRAFT_25719"/>
<feature type="coiled-coil region" evidence="1">
    <location>
        <begin position="341"/>
        <end position="368"/>
    </location>
</feature>
<dbReference type="OMA" id="ERIKFRD"/>
<evidence type="ECO:0000313" key="3">
    <source>
        <dbReference type="EMBL" id="EED87632.1"/>
    </source>
</evidence>
<keyword evidence="4" id="KW-1185">Reference proteome</keyword>
<dbReference type="PaxDb" id="35128-Thaps25719"/>
<evidence type="ECO:0000313" key="4">
    <source>
        <dbReference type="Proteomes" id="UP000001449"/>
    </source>
</evidence>
<name>B8CFI2_THAPS</name>
<gene>
    <name evidence="3" type="ORF">THAPSDRAFT_25719</name>
</gene>
<reference evidence="3 4" key="1">
    <citation type="journal article" date="2004" name="Science">
        <title>The genome of the diatom Thalassiosira pseudonana: ecology, evolution, and metabolism.</title>
        <authorList>
            <person name="Armbrust E.V."/>
            <person name="Berges J.A."/>
            <person name="Bowler C."/>
            <person name="Green B.R."/>
            <person name="Martinez D."/>
            <person name="Putnam N.H."/>
            <person name="Zhou S."/>
            <person name="Allen A.E."/>
            <person name="Apt K.E."/>
            <person name="Bechner M."/>
            <person name="Brzezinski M.A."/>
            <person name="Chaal B.K."/>
            <person name="Chiovitti A."/>
            <person name="Davis A.K."/>
            <person name="Demarest M.S."/>
            <person name="Detter J.C."/>
            <person name="Glavina T."/>
            <person name="Goodstein D."/>
            <person name="Hadi M.Z."/>
            <person name="Hellsten U."/>
            <person name="Hildebrand M."/>
            <person name="Jenkins B.D."/>
            <person name="Jurka J."/>
            <person name="Kapitonov V.V."/>
            <person name="Kroger N."/>
            <person name="Lau W.W."/>
            <person name="Lane T.W."/>
            <person name="Larimer F.W."/>
            <person name="Lippmeier J.C."/>
            <person name="Lucas S."/>
            <person name="Medina M."/>
            <person name="Montsant A."/>
            <person name="Obornik M."/>
            <person name="Parker M.S."/>
            <person name="Palenik B."/>
            <person name="Pazour G.J."/>
            <person name="Richardson P.M."/>
            <person name="Rynearson T.A."/>
            <person name="Saito M.A."/>
            <person name="Schwartz D.C."/>
            <person name="Thamatrakoln K."/>
            <person name="Valentin K."/>
            <person name="Vardi A."/>
            <person name="Wilkerson F.P."/>
            <person name="Rokhsar D.S."/>
        </authorList>
    </citation>
    <scope>NUCLEOTIDE SEQUENCE [LARGE SCALE GENOMIC DNA]</scope>
    <source>
        <strain evidence="3 4">CCMP1335</strain>
    </source>
</reference>
<feature type="compositionally biased region" description="Acidic residues" evidence="2">
    <location>
        <begin position="442"/>
        <end position="467"/>
    </location>
</feature>
<feature type="compositionally biased region" description="Polar residues" evidence="2">
    <location>
        <begin position="25"/>
        <end position="37"/>
    </location>
</feature>
<dbReference type="EMBL" id="CM000653">
    <property type="protein sequence ID" value="EED87632.1"/>
    <property type="molecule type" value="Genomic_DNA"/>
</dbReference>
<reference evidence="3 4" key="2">
    <citation type="journal article" date="2008" name="Nature">
        <title>The Phaeodactylum genome reveals the evolutionary history of diatom genomes.</title>
        <authorList>
            <person name="Bowler C."/>
            <person name="Allen A.E."/>
            <person name="Badger J.H."/>
            <person name="Grimwood J."/>
            <person name="Jabbari K."/>
            <person name="Kuo A."/>
            <person name="Maheswari U."/>
            <person name="Martens C."/>
            <person name="Maumus F."/>
            <person name="Otillar R.P."/>
            <person name="Rayko E."/>
            <person name="Salamov A."/>
            <person name="Vandepoele K."/>
            <person name="Beszteri B."/>
            <person name="Gruber A."/>
            <person name="Heijde M."/>
            <person name="Katinka M."/>
            <person name="Mock T."/>
            <person name="Valentin K."/>
            <person name="Verret F."/>
            <person name="Berges J.A."/>
            <person name="Brownlee C."/>
            <person name="Cadoret J.P."/>
            <person name="Chiovitti A."/>
            <person name="Choi C.J."/>
            <person name="Coesel S."/>
            <person name="De Martino A."/>
            <person name="Detter J.C."/>
            <person name="Durkin C."/>
            <person name="Falciatore A."/>
            <person name="Fournet J."/>
            <person name="Haruta M."/>
            <person name="Huysman M.J."/>
            <person name="Jenkins B.D."/>
            <person name="Jiroutova K."/>
            <person name="Jorgensen R.E."/>
            <person name="Joubert Y."/>
            <person name="Kaplan A."/>
            <person name="Kroger N."/>
            <person name="Kroth P.G."/>
            <person name="La Roche J."/>
            <person name="Lindquist E."/>
            <person name="Lommer M."/>
            <person name="Martin-Jezequel V."/>
            <person name="Lopez P.J."/>
            <person name="Lucas S."/>
            <person name="Mangogna M."/>
            <person name="McGinnis K."/>
            <person name="Medlin L.K."/>
            <person name="Montsant A."/>
            <person name="Oudot-Le Secq M.P."/>
            <person name="Napoli C."/>
            <person name="Obornik M."/>
            <person name="Parker M.S."/>
            <person name="Petit J.L."/>
            <person name="Porcel B.M."/>
            <person name="Poulsen N."/>
            <person name="Robison M."/>
            <person name="Rychlewski L."/>
            <person name="Rynearson T.A."/>
            <person name="Schmutz J."/>
            <person name="Shapiro H."/>
            <person name="Siaut M."/>
            <person name="Stanley M."/>
            <person name="Sussman M.R."/>
            <person name="Taylor A.R."/>
            <person name="Vardi A."/>
            <person name="von Dassow P."/>
            <person name="Vyverman W."/>
            <person name="Willis A."/>
            <person name="Wyrwicz L.S."/>
            <person name="Rokhsar D.S."/>
            <person name="Weissenbach J."/>
            <person name="Armbrust E.V."/>
            <person name="Green B.R."/>
            <person name="Van de Peer Y."/>
            <person name="Grigoriev I.V."/>
        </authorList>
    </citation>
    <scope>NUCLEOTIDE SEQUENCE [LARGE SCALE GENOMIC DNA]</scope>
    <source>
        <strain evidence="3 4">CCMP1335</strain>
    </source>
</reference>
<dbReference type="RefSeq" id="XP_002294852.1">
    <property type="nucleotide sequence ID" value="XM_002294816.1"/>
</dbReference>
<dbReference type="HOGENOM" id="CLU_554938_0_0_1"/>
<feature type="region of interest" description="Disordered" evidence="2">
    <location>
        <begin position="1"/>
        <end position="37"/>
    </location>
</feature>
<dbReference type="InParanoid" id="B8CFI2"/>
<feature type="region of interest" description="Disordered" evidence="2">
    <location>
        <begin position="405"/>
        <end position="467"/>
    </location>
</feature>
<keyword evidence="1" id="KW-0175">Coiled coil</keyword>
<dbReference type="GeneID" id="7442826"/>
<dbReference type="Proteomes" id="UP000001449">
    <property type="component" value="Chromosome 22"/>
</dbReference>
<feature type="compositionally biased region" description="Basic and acidic residues" evidence="2">
    <location>
        <begin position="13"/>
        <end position="24"/>
    </location>
</feature>
<protein>
    <submittedName>
        <fullName evidence="3">Uncharacterized protein</fullName>
    </submittedName>
</protein>
<dbReference type="AlphaFoldDB" id="B8CFI2"/>